<sequence length="116" mass="14272">MIFIPEDFKFNHIKKTNIVAKRLMEGAIREIKKCPKEYREMLLSQCAPWRPDDYNIEYKEMSAGFKIFKRYLNIKGFQYVKYFEHIDRLGWTVFFYLRFEIDKYLIESCQMLTSKR</sequence>
<proteinExistence type="predicted"/>
<evidence type="ECO:0000313" key="1">
    <source>
        <dbReference type="EMBL" id="RGM90326.1"/>
    </source>
</evidence>
<dbReference type="Proteomes" id="UP000260814">
    <property type="component" value="Unassembled WGS sequence"/>
</dbReference>
<dbReference type="EMBL" id="QSTW01000013">
    <property type="protein sequence ID" value="RGM90326.1"/>
    <property type="molecule type" value="Genomic_DNA"/>
</dbReference>
<dbReference type="RefSeq" id="WP_117702120.1">
    <property type="nucleotide sequence ID" value="NZ_QSTW01000013.1"/>
</dbReference>
<evidence type="ECO:0000313" key="2">
    <source>
        <dbReference type="Proteomes" id="UP000260814"/>
    </source>
</evidence>
<name>A0A3E4Z718_9BACT</name>
<accession>A0A3E4Z718</accession>
<reference evidence="1 2" key="1">
    <citation type="submission" date="2018-08" db="EMBL/GenBank/DDBJ databases">
        <title>A genome reference for cultivated species of the human gut microbiota.</title>
        <authorList>
            <person name="Zou Y."/>
            <person name="Xue W."/>
            <person name="Luo G."/>
        </authorList>
    </citation>
    <scope>NUCLEOTIDE SEQUENCE [LARGE SCALE GENOMIC DNA]</scope>
    <source>
        <strain evidence="1 2">OM06-2</strain>
    </source>
</reference>
<comment type="caution">
    <text evidence="1">The sequence shown here is derived from an EMBL/GenBank/DDBJ whole genome shotgun (WGS) entry which is preliminary data.</text>
</comment>
<protein>
    <submittedName>
        <fullName evidence="1">Uncharacterized protein</fullName>
    </submittedName>
</protein>
<gene>
    <name evidence="1" type="ORF">DXB87_10525</name>
</gene>
<dbReference type="AlphaFoldDB" id="A0A3E4Z718"/>
<organism evidence="1 2">
    <name type="scientific">Phocaeicola plebeius</name>
    <dbReference type="NCBI Taxonomy" id="310297"/>
    <lineage>
        <taxon>Bacteria</taxon>
        <taxon>Pseudomonadati</taxon>
        <taxon>Bacteroidota</taxon>
        <taxon>Bacteroidia</taxon>
        <taxon>Bacteroidales</taxon>
        <taxon>Bacteroidaceae</taxon>
        <taxon>Phocaeicola</taxon>
    </lineage>
</organism>